<sequence length="224" mass="26104">MILRRKKTRGIKRRLLLLIVLVLLWFNYREIGRWWYPFQHQELVYHYAEVNKLDPLLVAAVIKTESNFNARAASPKGARGLMQIMPDTANWISQQMGGGPVPPEKLFNPETSISLGTWYLADLFDEFKGDPVLAIAAYNAGRGNVRNWLNEQHWTGERKTIDQIPFLETRQYIRRVLWNYKVYHYLYGDGKKPLHNTQSPSTGRGFVLPPQGTRYCISVFRHDL</sequence>
<evidence type="ECO:0000259" key="2">
    <source>
        <dbReference type="Pfam" id="PF01464"/>
    </source>
</evidence>
<dbReference type="SUPFAM" id="SSF53955">
    <property type="entry name" value="Lysozyme-like"/>
    <property type="match status" value="1"/>
</dbReference>
<dbReference type="CDD" id="cd16896">
    <property type="entry name" value="LT_Slt70-like"/>
    <property type="match status" value="1"/>
</dbReference>
<dbReference type="EMBL" id="FQUY01000001">
    <property type="protein sequence ID" value="SHE31900.1"/>
    <property type="molecule type" value="Genomic_DNA"/>
</dbReference>
<evidence type="ECO:0000313" key="4">
    <source>
        <dbReference type="Proteomes" id="UP000184148"/>
    </source>
</evidence>
<dbReference type="OrthoDB" id="9815002at2"/>
<dbReference type="GO" id="GO:0000270">
    <property type="term" value="P:peptidoglycan metabolic process"/>
    <property type="evidence" value="ECO:0007669"/>
    <property type="project" value="InterPro"/>
</dbReference>
<dbReference type="AlphaFoldDB" id="A0A1M4SI75"/>
<proteinExistence type="inferred from homology"/>
<organism evidence="3 4">
    <name type="scientific">Desulforamulus putei DSM 12395</name>
    <dbReference type="NCBI Taxonomy" id="1121429"/>
    <lineage>
        <taxon>Bacteria</taxon>
        <taxon>Bacillati</taxon>
        <taxon>Bacillota</taxon>
        <taxon>Clostridia</taxon>
        <taxon>Eubacteriales</taxon>
        <taxon>Peptococcaceae</taxon>
        <taxon>Desulforamulus</taxon>
    </lineage>
</organism>
<dbReference type="InterPro" id="IPR000189">
    <property type="entry name" value="Transglyc_AS"/>
</dbReference>
<name>A0A1M4SI75_9FIRM</name>
<dbReference type="PANTHER" id="PTHR37423:SF2">
    <property type="entry name" value="MEMBRANE-BOUND LYTIC MUREIN TRANSGLYCOSYLASE C"/>
    <property type="match status" value="1"/>
</dbReference>
<dbReference type="RefSeq" id="WP_073234107.1">
    <property type="nucleotide sequence ID" value="NZ_FQUY01000001.1"/>
</dbReference>
<protein>
    <submittedName>
        <fullName evidence="3">Soluble lytic murein transglycosylase</fullName>
    </submittedName>
</protein>
<dbReference type="Proteomes" id="UP000184148">
    <property type="component" value="Unassembled WGS sequence"/>
</dbReference>
<comment type="similarity">
    <text evidence="1">Belongs to the transglycosylase Slt family.</text>
</comment>
<dbReference type="PROSITE" id="PS00922">
    <property type="entry name" value="TRANSGLYCOSYLASE"/>
    <property type="match status" value="1"/>
</dbReference>
<dbReference type="InterPro" id="IPR023346">
    <property type="entry name" value="Lysozyme-like_dom_sf"/>
</dbReference>
<dbReference type="InterPro" id="IPR008258">
    <property type="entry name" value="Transglycosylase_SLT_dom_1"/>
</dbReference>
<dbReference type="GO" id="GO:0016020">
    <property type="term" value="C:membrane"/>
    <property type="evidence" value="ECO:0007669"/>
    <property type="project" value="InterPro"/>
</dbReference>
<gene>
    <name evidence="3" type="ORF">SAMN02745133_00130</name>
</gene>
<dbReference type="GO" id="GO:0008933">
    <property type="term" value="F:peptidoglycan lytic transglycosylase activity"/>
    <property type="evidence" value="ECO:0007669"/>
    <property type="project" value="InterPro"/>
</dbReference>
<keyword evidence="4" id="KW-1185">Reference proteome</keyword>
<evidence type="ECO:0000256" key="1">
    <source>
        <dbReference type="ARBA" id="ARBA00007734"/>
    </source>
</evidence>
<dbReference type="Gene3D" id="1.10.530.10">
    <property type="match status" value="1"/>
</dbReference>
<dbReference type="PANTHER" id="PTHR37423">
    <property type="entry name" value="SOLUBLE LYTIC MUREIN TRANSGLYCOSYLASE-RELATED"/>
    <property type="match status" value="1"/>
</dbReference>
<accession>A0A1M4SI75</accession>
<reference evidence="4" key="1">
    <citation type="submission" date="2016-11" db="EMBL/GenBank/DDBJ databases">
        <authorList>
            <person name="Varghese N."/>
            <person name="Submissions S."/>
        </authorList>
    </citation>
    <scope>NUCLEOTIDE SEQUENCE [LARGE SCALE GENOMIC DNA]</scope>
    <source>
        <strain evidence="4">DSM 12395</strain>
    </source>
</reference>
<dbReference type="Pfam" id="PF01464">
    <property type="entry name" value="SLT"/>
    <property type="match status" value="1"/>
</dbReference>
<feature type="domain" description="Transglycosylase SLT" evidence="2">
    <location>
        <begin position="47"/>
        <end position="159"/>
    </location>
</feature>
<dbReference type="STRING" id="1121429.SAMN02745133_00130"/>
<evidence type="ECO:0000313" key="3">
    <source>
        <dbReference type="EMBL" id="SHE31900.1"/>
    </source>
</evidence>